<evidence type="ECO:0000256" key="4">
    <source>
        <dbReference type="ARBA" id="ARBA00010662"/>
    </source>
</evidence>
<evidence type="ECO:0000256" key="6">
    <source>
        <dbReference type="ARBA" id="ARBA00020337"/>
    </source>
</evidence>
<dbReference type="EMBL" id="JANWOI010000003">
    <property type="protein sequence ID" value="MDA5194206.1"/>
    <property type="molecule type" value="Genomic_DNA"/>
</dbReference>
<dbReference type="InterPro" id="IPR006148">
    <property type="entry name" value="Glc/Gal-6P_isomerase"/>
</dbReference>
<dbReference type="PANTHER" id="PTHR11054">
    <property type="entry name" value="6-PHOSPHOGLUCONOLACTONASE"/>
    <property type="match status" value="1"/>
</dbReference>
<evidence type="ECO:0000256" key="7">
    <source>
        <dbReference type="RuleBase" id="RU365095"/>
    </source>
</evidence>
<sequence>MTEITWRIHADPAAMALAVAKDLQTRIERALAARDRALVVLPGGTTPEPIFKHLSANVANWGKVTIIPSDDRLVPRHDLMSNAGMLSRWFSGLGADVVPLVADEAEYKQAGAAADRRLHHYDWPPDFVWLGMGTDGHAASLFPGPDLDAALQTAARAIGVRPDPLPPEAPHARVTLSLSAIVETPVLMLVISGTAKKAVVERAFAEGTGSSLPVAHILAAMPSPVLVHWCP</sequence>
<dbReference type="RefSeq" id="WP_274943910.1">
    <property type="nucleotide sequence ID" value="NZ_JANWOI010000003.1"/>
</dbReference>
<dbReference type="Pfam" id="PF01182">
    <property type="entry name" value="Glucosamine_iso"/>
    <property type="match status" value="1"/>
</dbReference>
<organism evidence="9 10">
    <name type="scientific">Govanella unica</name>
    <dbReference type="NCBI Taxonomy" id="2975056"/>
    <lineage>
        <taxon>Bacteria</taxon>
        <taxon>Pseudomonadati</taxon>
        <taxon>Pseudomonadota</taxon>
        <taxon>Alphaproteobacteria</taxon>
        <taxon>Emcibacterales</taxon>
        <taxon>Govanellaceae</taxon>
        <taxon>Govanella</taxon>
    </lineage>
</organism>
<gene>
    <name evidence="7 9" type="primary">pgl</name>
    <name evidence="9" type="ORF">NYP16_09610</name>
</gene>
<dbReference type="InterPro" id="IPR005900">
    <property type="entry name" value="6-phosphogluconolactonase_DevB"/>
</dbReference>
<evidence type="ECO:0000256" key="1">
    <source>
        <dbReference type="ARBA" id="ARBA00000832"/>
    </source>
</evidence>
<feature type="domain" description="Glucosamine/galactosamine-6-phosphate isomerase" evidence="8">
    <location>
        <begin position="11"/>
        <end position="218"/>
    </location>
</feature>
<proteinExistence type="inferred from homology"/>
<dbReference type="NCBIfam" id="TIGR01198">
    <property type="entry name" value="pgl"/>
    <property type="match status" value="1"/>
</dbReference>
<evidence type="ECO:0000313" key="9">
    <source>
        <dbReference type="EMBL" id="MDA5194206.1"/>
    </source>
</evidence>
<evidence type="ECO:0000313" key="10">
    <source>
        <dbReference type="Proteomes" id="UP001141619"/>
    </source>
</evidence>
<evidence type="ECO:0000256" key="2">
    <source>
        <dbReference type="ARBA" id="ARBA00002681"/>
    </source>
</evidence>
<comment type="function">
    <text evidence="2 7">Hydrolysis of 6-phosphogluconolactone to 6-phosphogluconate.</text>
</comment>
<keyword evidence="10" id="KW-1185">Reference proteome</keyword>
<dbReference type="SUPFAM" id="SSF100950">
    <property type="entry name" value="NagB/RpiA/CoA transferase-like"/>
    <property type="match status" value="1"/>
</dbReference>
<dbReference type="CDD" id="cd01400">
    <property type="entry name" value="6PGL"/>
    <property type="match status" value="1"/>
</dbReference>
<evidence type="ECO:0000259" key="8">
    <source>
        <dbReference type="Pfam" id="PF01182"/>
    </source>
</evidence>
<dbReference type="InterPro" id="IPR039104">
    <property type="entry name" value="6PGL"/>
</dbReference>
<comment type="catalytic activity">
    <reaction evidence="1 7">
        <text>6-phospho-D-glucono-1,5-lactone + H2O = 6-phospho-D-gluconate + H(+)</text>
        <dbReference type="Rhea" id="RHEA:12556"/>
        <dbReference type="ChEBI" id="CHEBI:15377"/>
        <dbReference type="ChEBI" id="CHEBI:15378"/>
        <dbReference type="ChEBI" id="CHEBI:57955"/>
        <dbReference type="ChEBI" id="CHEBI:58759"/>
        <dbReference type="EC" id="3.1.1.31"/>
    </reaction>
</comment>
<reference evidence="9" key="1">
    <citation type="submission" date="2022-08" db="EMBL/GenBank/DDBJ databases">
        <authorList>
            <person name="Vandamme P."/>
            <person name="Hettiarachchi A."/>
            <person name="Peeters C."/>
            <person name="Cnockaert M."/>
            <person name="Carlier A."/>
        </authorList>
    </citation>
    <scope>NUCLEOTIDE SEQUENCE</scope>
    <source>
        <strain evidence="9">LMG 31809</strain>
    </source>
</reference>
<dbReference type="GO" id="GO:0006098">
    <property type="term" value="P:pentose-phosphate shunt"/>
    <property type="evidence" value="ECO:0007669"/>
    <property type="project" value="InterPro"/>
</dbReference>
<dbReference type="EC" id="3.1.1.31" evidence="5 7"/>
<dbReference type="PANTHER" id="PTHR11054:SF0">
    <property type="entry name" value="6-PHOSPHOGLUCONOLACTONASE"/>
    <property type="match status" value="1"/>
</dbReference>
<comment type="similarity">
    <text evidence="4 7">Belongs to the glucosamine/galactosamine-6-phosphate isomerase family. 6-phosphogluconolactonase subfamily.</text>
</comment>
<evidence type="ECO:0000256" key="3">
    <source>
        <dbReference type="ARBA" id="ARBA00004961"/>
    </source>
</evidence>
<dbReference type="GO" id="GO:0005975">
    <property type="term" value="P:carbohydrate metabolic process"/>
    <property type="evidence" value="ECO:0007669"/>
    <property type="project" value="UniProtKB-UniRule"/>
</dbReference>
<protein>
    <recommendedName>
        <fullName evidence="6 7">6-phosphogluconolactonase</fullName>
        <shortName evidence="7">6PGL</shortName>
        <ecNumber evidence="5 7">3.1.1.31</ecNumber>
    </recommendedName>
</protein>
<comment type="caution">
    <text evidence="9">The sequence shown here is derived from an EMBL/GenBank/DDBJ whole genome shotgun (WGS) entry which is preliminary data.</text>
</comment>
<keyword evidence="7 9" id="KW-0378">Hydrolase</keyword>
<reference evidence="9" key="2">
    <citation type="journal article" date="2023" name="Syst. Appl. Microbiol.">
        <title>Govania unica gen. nov., sp. nov., a rare biosphere bacterium that represents a novel family in the class Alphaproteobacteria.</title>
        <authorList>
            <person name="Vandamme P."/>
            <person name="Peeters C."/>
            <person name="Hettiarachchi A."/>
            <person name="Cnockaert M."/>
            <person name="Carlier A."/>
        </authorList>
    </citation>
    <scope>NUCLEOTIDE SEQUENCE</scope>
    <source>
        <strain evidence="9">LMG 31809</strain>
    </source>
</reference>
<dbReference type="AlphaFoldDB" id="A0A9X3Z7I8"/>
<dbReference type="Gene3D" id="3.40.50.1360">
    <property type="match status" value="1"/>
</dbReference>
<dbReference type="InterPro" id="IPR037171">
    <property type="entry name" value="NagB/RpiA_transferase-like"/>
</dbReference>
<comment type="pathway">
    <text evidence="3 7">Carbohydrate degradation; pentose phosphate pathway; D-ribulose 5-phosphate from D-glucose 6-phosphate (oxidative stage): step 2/3.</text>
</comment>
<dbReference type="GO" id="GO:0017057">
    <property type="term" value="F:6-phosphogluconolactonase activity"/>
    <property type="evidence" value="ECO:0007669"/>
    <property type="project" value="UniProtKB-UniRule"/>
</dbReference>
<dbReference type="Proteomes" id="UP001141619">
    <property type="component" value="Unassembled WGS sequence"/>
</dbReference>
<evidence type="ECO:0000256" key="5">
    <source>
        <dbReference type="ARBA" id="ARBA00013198"/>
    </source>
</evidence>
<accession>A0A9X3Z7I8</accession>
<name>A0A9X3Z7I8_9PROT</name>